<dbReference type="PANTHER" id="PTHR43643">
    <property type="entry name" value="HISTIDINOL-PHOSPHATE AMINOTRANSFERASE 2"/>
    <property type="match status" value="1"/>
</dbReference>
<comment type="similarity">
    <text evidence="1">Belongs to the class-II pyridoxal-phosphate-dependent aminotransferase family. Histidinol-phosphate aminotransferase subfamily.</text>
</comment>
<protein>
    <recommendedName>
        <fullName evidence="5">Aminotransferase class I/classII large domain-containing protein</fullName>
    </recommendedName>
</protein>
<keyword evidence="7" id="KW-1185">Reference proteome</keyword>
<dbReference type="STRING" id="1129794.C427_1196"/>
<name>K7A3T5_9ALTE</name>
<dbReference type="EMBL" id="CP003837">
    <property type="protein sequence ID" value="AGH43305.1"/>
    <property type="molecule type" value="Genomic_DNA"/>
</dbReference>
<evidence type="ECO:0000256" key="1">
    <source>
        <dbReference type="ARBA" id="ARBA00007970"/>
    </source>
</evidence>
<gene>
    <name evidence="6" type="ORF">C427_1196</name>
</gene>
<keyword evidence="4" id="KW-0663">Pyridoxal phosphate</keyword>
<proteinExistence type="inferred from homology"/>
<evidence type="ECO:0000256" key="2">
    <source>
        <dbReference type="ARBA" id="ARBA00022576"/>
    </source>
</evidence>
<dbReference type="InterPro" id="IPR015422">
    <property type="entry name" value="PyrdxlP-dep_Trfase_small"/>
</dbReference>
<dbReference type="SUPFAM" id="SSF53383">
    <property type="entry name" value="PLP-dependent transferases"/>
    <property type="match status" value="1"/>
</dbReference>
<evidence type="ECO:0000256" key="3">
    <source>
        <dbReference type="ARBA" id="ARBA00022679"/>
    </source>
</evidence>
<evidence type="ECO:0000259" key="5">
    <source>
        <dbReference type="Pfam" id="PF00155"/>
    </source>
</evidence>
<evidence type="ECO:0000313" key="6">
    <source>
        <dbReference type="EMBL" id="AGH43305.1"/>
    </source>
</evidence>
<dbReference type="HOGENOM" id="CLU_1271288_0_0_6"/>
<keyword evidence="3" id="KW-0808">Transferase</keyword>
<accession>K7A3T5</accession>
<dbReference type="GO" id="GO:0008483">
    <property type="term" value="F:transaminase activity"/>
    <property type="evidence" value="ECO:0007669"/>
    <property type="project" value="UniProtKB-KW"/>
</dbReference>
<keyword evidence="2" id="KW-0032">Aminotransferase</keyword>
<dbReference type="PANTHER" id="PTHR43643:SF3">
    <property type="entry name" value="HISTIDINOL-PHOSPHATE AMINOTRANSFERASE"/>
    <property type="match status" value="1"/>
</dbReference>
<dbReference type="eggNOG" id="COG0079">
    <property type="taxonomic scope" value="Bacteria"/>
</dbReference>
<evidence type="ECO:0000313" key="7">
    <source>
        <dbReference type="Proteomes" id="UP000011864"/>
    </source>
</evidence>
<organism evidence="6 7">
    <name type="scientific">Paraglaciecola psychrophila 170</name>
    <dbReference type="NCBI Taxonomy" id="1129794"/>
    <lineage>
        <taxon>Bacteria</taxon>
        <taxon>Pseudomonadati</taxon>
        <taxon>Pseudomonadota</taxon>
        <taxon>Gammaproteobacteria</taxon>
        <taxon>Alteromonadales</taxon>
        <taxon>Alteromonadaceae</taxon>
        <taxon>Paraglaciecola</taxon>
    </lineage>
</organism>
<dbReference type="InterPro" id="IPR015424">
    <property type="entry name" value="PyrdxlP-dep_Trfase"/>
</dbReference>
<evidence type="ECO:0000256" key="4">
    <source>
        <dbReference type="ARBA" id="ARBA00022898"/>
    </source>
</evidence>
<sequence>MIEPSTTFGALKEYCKAENLNVIQVPVGQNFEMNIAAMKKQAMAQTGSVLINICDPNNPTGNIVDFTTMFDWINNAPETHLFLLDEAYFDYAQANPRYKSGLDLINQGKDNVVISRTFSKVHGMAGMRLGYGIATVNTANKIKPFAAGFNLSAAGIAAASAALDDKSFYKKSIEYNQLSRKILVATLNELELESVPSDTNFVLHIIGTPLADYAKHM</sequence>
<reference evidence="6 7" key="1">
    <citation type="journal article" date="2013" name="Genome Announc.">
        <title>Complete Genome Sequence of Glaciecola psychrophila Strain 170T.</title>
        <authorList>
            <person name="Yin J."/>
            <person name="Chen J."/>
            <person name="Liu G."/>
            <person name="Yu Y."/>
            <person name="Song L."/>
            <person name="Wang X."/>
            <person name="Qu X."/>
        </authorList>
    </citation>
    <scope>NUCLEOTIDE SEQUENCE [LARGE SCALE GENOMIC DNA]</scope>
    <source>
        <strain evidence="6 7">170</strain>
    </source>
</reference>
<dbReference type="KEGG" id="gps:C427_1196"/>
<dbReference type="Gene3D" id="3.90.1150.10">
    <property type="entry name" value="Aspartate Aminotransferase, domain 1"/>
    <property type="match status" value="1"/>
</dbReference>
<dbReference type="AlphaFoldDB" id="K7A3T5"/>
<dbReference type="PATRIC" id="fig|1129794.4.peg.1186"/>
<feature type="domain" description="Aminotransferase class I/classII large" evidence="5">
    <location>
        <begin position="4"/>
        <end position="210"/>
    </location>
</feature>
<dbReference type="Gene3D" id="3.40.640.10">
    <property type="entry name" value="Type I PLP-dependent aspartate aminotransferase-like (Major domain)"/>
    <property type="match status" value="1"/>
</dbReference>
<dbReference type="Proteomes" id="UP000011864">
    <property type="component" value="Chromosome"/>
</dbReference>
<dbReference type="OrthoDB" id="9813612at2"/>
<dbReference type="InterPro" id="IPR015421">
    <property type="entry name" value="PyrdxlP-dep_Trfase_major"/>
</dbReference>
<dbReference type="InterPro" id="IPR050106">
    <property type="entry name" value="HistidinolP_aminotransfase"/>
</dbReference>
<dbReference type="Pfam" id="PF00155">
    <property type="entry name" value="Aminotran_1_2"/>
    <property type="match status" value="1"/>
</dbReference>
<dbReference type="GO" id="GO:0030170">
    <property type="term" value="F:pyridoxal phosphate binding"/>
    <property type="evidence" value="ECO:0007669"/>
    <property type="project" value="InterPro"/>
</dbReference>
<dbReference type="InterPro" id="IPR004839">
    <property type="entry name" value="Aminotransferase_I/II_large"/>
</dbReference>